<evidence type="ECO:0000256" key="1">
    <source>
        <dbReference type="SAM" id="Coils"/>
    </source>
</evidence>
<name>A0A8S5Q0Q6_9CAUD</name>
<dbReference type="EMBL" id="BK015550">
    <property type="protein sequence ID" value="DAE12401.1"/>
    <property type="molecule type" value="Genomic_DNA"/>
</dbReference>
<protein>
    <submittedName>
        <fullName evidence="3">Zinc binding protein</fullName>
    </submittedName>
</protein>
<feature type="coiled-coil region" evidence="1">
    <location>
        <begin position="40"/>
        <end position="98"/>
    </location>
</feature>
<evidence type="ECO:0000313" key="3">
    <source>
        <dbReference type="EMBL" id="DAE12401.1"/>
    </source>
</evidence>
<keyword evidence="2" id="KW-0472">Membrane</keyword>
<keyword evidence="1" id="KW-0175">Coiled coil</keyword>
<proteinExistence type="predicted"/>
<evidence type="ECO:0000256" key="2">
    <source>
        <dbReference type="SAM" id="Phobius"/>
    </source>
</evidence>
<feature type="transmembrane region" description="Helical" evidence="2">
    <location>
        <begin position="105"/>
        <end position="124"/>
    </location>
</feature>
<reference evidence="3" key="1">
    <citation type="journal article" date="2021" name="Proc. Natl. Acad. Sci. U.S.A.">
        <title>A Catalog of Tens of Thousands of Viruses from Human Metagenomes Reveals Hidden Associations with Chronic Diseases.</title>
        <authorList>
            <person name="Tisza M.J."/>
            <person name="Buck C.B."/>
        </authorList>
    </citation>
    <scope>NUCLEOTIDE SEQUENCE</scope>
    <source>
        <strain evidence="3">CtR5S1</strain>
    </source>
</reference>
<accession>A0A8S5Q0Q6</accession>
<keyword evidence="2" id="KW-1133">Transmembrane helix</keyword>
<sequence>MMDTCVCCGRAVPDGRMVCPGCERKTEERCGQVESWGEKLVELEERAKSNSHRISDLEADNKALHQLATSVEVLATKQEAIEENVNEIKADVKSIKALPGSRWEAVVKGVITAILAGLIGFALAKLGLG</sequence>
<keyword evidence="2" id="KW-0812">Transmembrane</keyword>
<organism evidence="3">
    <name type="scientific">Siphoviridae sp. ctR5S1</name>
    <dbReference type="NCBI Taxonomy" id="2825498"/>
    <lineage>
        <taxon>Viruses</taxon>
        <taxon>Duplodnaviria</taxon>
        <taxon>Heunggongvirae</taxon>
        <taxon>Uroviricota</taxon>
        <taxon>Caudoviricetes</taxon>
    </lineage>
</organism>